<protein>
    <recommendedName>
        <fullName evidence="4">Phytanoyl-CoA dioxygenase</fullName>
    </recommendedName>
</protein>
<dbReference type="SUPFAM" id="SSF51197">
    <property type="entry name" value="Clavaminate synthase-like"/>
    <property type="match status" value="1"/>
</dbReference>
<name>A0A7M5V3M8_9CNID</name>
<evidence type="ECO:0000256" key="1">
    <source>
        <dbReference type="ARBA" id="ARBA00001962"/>
    </source>
</evidence>
<evidence type="ECO:0000313" key="3">
    <source>
        <dbReference type="Proteomes" id="UP000594262"/>
    </source>
</evidence>
<dbReference type="Gene3D" id="2.60.120.620">
    <property type="entry name" value="q2cbj1_9rhob like domain"/>
    <property type="match status" value="1"/>
</dbReference>
<dbReference type="PANTHER" id="PTHR20883">
    <property type="entry name" value="PHYTANOYL-COA DIOXYGENASE DOMAIN CONTAINING 1"/>
    <property type="match status" value="1"/>
</dbReference>
<dbReference type="EnsemblMetazoa" id="CLYHEMT001853.1">
    <property type="protein sequence ID" value="CLYHEMP001853.1"/>
    <property type="gene ID" value="CLYHEMG001853"/>
</dbReference>
<organism evidence="2 3">
    <name type="scientific">Clytia hemisphaerica</name>
    <dbReference type="NCBI Taxonomy" id="252671"/>
    <lineage>
        <taxon>Eukaryota</taxon>
        <taxon>Metazoa</taxon>
        <taxon>Cnidaria</taxon>
        <taxon>Hydrozoa</taxon>
        <taxon>Hydroidolina</taxon>
        <taxon>Leptothecata</taxon>
        <taxon>Obeliida</taxon>
        <taxon>Clytiidae</taxon>
        <taxon>Clytia</taxon>
    </lineage>
</organism>
<evidence type="ECO:0000313" key="2">
    <source>
        <dbReference type="EnsemblMetazoa" id="CLYHEMP001853.1"/>
    </source>
</evidence>
<comment type="cofactor">
    <cofactor evidence="1">
        <name>Fe cation</name>
        <dbReference type="ChEBI" id="CHEBI:24875"/>
    </cofactor>
</comment>
<dbReference type="OrthoDB" id="445007at2759"/>
<dbReference type="AlphaFoldDB" id="A0A7M5V3M8"/>
<sequence length="311" mass="35826">MAGIFKIAGVLRQVAGSQIHNISKRSLSTTYNLWAYQRKILSEEQADQYKRDGYIVLRNLLTPDEKKDVTKIMDEIQNWPHSDDKWFTYYEQVDGKQVISRMEKYYEYHPRMKALVEGKLGQAISDCLEEDKCVVFKDKINFKMPGAIGYDAHQDEPSYDMFKQGLHLAALVPADPMTPENGCLKLVPGDWKEGEWLPLDSNGDIAEDVARTFQWDPVECDAGTVVLFNSLVPHKSDDNKTDKARRAFYLTFNGISRGDVREKFYKLRREMLPSDHLRDPNKDYTEGIKLFSEETIEMGKGNISKVERGSY</sequence>
<dbReference type="PANTHER" id="PTHR20883:SF48">
    <property type="entry name" value="ECTOINE DIOXYGENASE"/>
    <property type="match status" value="1"/>
</dbReference>
<dbReference type="InterPro" id="IPR008775">
    <property type="entry name" value="Phytyl_CoA_dOase-like"/>
</dbReference>
<dbReference type="Pfam" id="PF05721">
    <property type="entry name" value="PhyH"/>
    <property type="match status" value="1"/>
</dbReference>
<accession>A0A7M5V3M8</accession>
<evidence type="ECO:0008006" key="4">
    <source>
        <dbReference type="Google" id="ProtNLM"/>
    </source>
</evidence>
<dbReference type="Proteomes" id="UP000594262">
    <property type="component" value="Unplaced"/>
</dbReference>
<dbReference type="GeneID" id="136801723"/>
<dbReference type="RefSeq" id="XP_066914483.1">
    <property type="nucleotide sequence ID" value="XM_067058382.1"/>
</dbReference>
<dbReference type="GO" id="GO:0016491">
    <property type="term" value="F:oxidoreductase activity"/>
    <property type="evidence" value="ECO:0007669"/>
    <property type="project" value="UniProtKB-ARBA"/>
</dbReference>
<reference evidence="2" key="1">
    <citation type="submission" date="2021-01" db="UniProtKB">
        <authorList>
            <consortium name="EnsemblMetazoa"/>
        </authorList>
    </citation>
    <scope>IDENTIFICATION</scope>
</reference>
<proteinExistence type="predicted"/>
<dbReference type="GO" id="GO:0046872">
    <property type="term" value="F:metal ion binding"/>
    <property type="evidence" value="ECO:0007669"/>
    <property type="project" value="UniProtKB-ARBA"/>
</dbReference>
<keyword evidence="3" id="KW-1185">Reference proteome</keyword>